<feature type="region of interest" description="Disordered" evidence="1">
    <location>
        <begin position="1"/>
        <end position="90"/>
    </location>
</feature>
<dbReference type="AlphaFoldDB" id="A0AAD7T645"/>
<evidence type="ECO:0000313" key="2">
    <source>
        <dbReference type="EMBL" id="KAJ8415129.1"/>
    </source>
</evidence>
<accession>A0AAD7T645</accession>
<name>A0AAD7T645_9TELE</name>
<proteinExistence type="predicted"/>
<feature type="compositionally biased region" description="Pro residues" evidence="1">
    <location>
        <begin position="14"/>
        <end position="28"/>
    </location>
</feature>
<evidence type="ECO:0000256" key="1">
    <source>
        <dbReference type="SAM" id="MobiDB-lite"/>
    </source>
</evidence>
<feature type="compositionally biased region" description="Polar residues" evidence="1">
    <location>
        <begin position="30"/>
        <end position="43"/>
    </location>
</feature>
<evidence type="ECO:0000313" key="3">
    <source>
        <dbReference type="Proteomes" id="UP001221898"/>
    </source>
</evidence>
<reference evidence="2" key="1">
    <citation type="journal article" date="2023" name="Science">
        <title>Genome structures resolve the early diversification of teleost fishes.</title>
        <authorList>
            <person name="Parey E."/>
            <person name="Louis A."/>
            <person name="Montfort J."/>
            <person name="Bouchez O."/>
            <person name="Roques C."/>
            <person name="Iampietro C."/>
            <person name="Lluch J."/>
            <person name="Castinel A."/>
            <person name="Donnadieu C."/>
            <person name="Desvignes T."/>
            <person name="Floi Bucao C."/>
            <person name="Jouanno E."/>
            <person name="Wen M."/>
            <person name="Mejri S."/>
            <person name="Dirks R."/>
            <person name="Jansen H."/>
            <person name="Henkel C."/>
            <person name="Chen W.J."/>
            <person name="Zahm M."/>
            <person name="Cabau C."/>
            <person name="Klopp C."/>
            <person name="Thompson A.W."/>
            <person name="Robinson-Rechavi M."/>
            <person name="Braasch I."/>
            <person name="Lecointre G."/>
            <person name="Bobe J."/>
            <person name="Postlethwait J.H."/>
            <person name="Berthelot C."/>
            <person name="Roest Crollius H."/>
            <person name="Guiguen Y."/>
        </authorList>
    </citation>
    <scope>NUCLEOTIDE SEQUENCE</scope>
    <source>
        <strain evidence="2">NC1722</strain>
    </source>
</reference>
<comment type="caution">
    <text evidence="2">The sequence shown here is derived from an EMBL/GenBank/DDBJ whole genome shotgun (WGS) entry which is preliminary data.</text>
</comment>
<organism evidence="2 3">
    <name type="scientific">Aldrovandia affinis</name>
    <dbReference type="NCBI Taxonomy" id="143900"/>
    <lineage>
        <taxon>Eukaryota</taxon>
        <taxon>Metazoa</taxon>
        <taxon>Chordata</taxon>
        <taxon>Craniata</taxon>
        <taxon>Vertebrata</taxon>
        <taxon>Euteleostomi</taxon>
        <taxon>Actinopterygii</taxon>
        <taxon>Neopterygii</taxon>
        <taxon>Teleostei</taxon>
        <taxon>Notacanthiformes</taxon>
        <taxon>Halosauridae</taxon>
        <taxon>Aldrovandia</taxon>
    </lineage>
</organism>
<dbReference type="Proteomes" id="UP001221898">
    <property type="component" value="Unassembled WGS sequence"/>
</dbReference>
<dbReference type="EMBL" id="JAINUG010000010">
    <property type="protein sequence ID" value="KAJ8415129.1"/>
    <property type="molecule type" value="Genomic_DNA"/>
</dbReference>
<keyword evidence="3" id="KW-1185">Reference proteome</keyword>
<gene>
    <name evidence="2" type="ORF">AAFF_G00008270</name>
</gene>
<feature type="compositionally biased region" description="Polar residues" evidence="1">
    <location>
        <begin position="1"/>
        <end position="11"/>
    </location>
</feature>
<protein>
    <submittedName>
        <fullName evidence="2">Uncharacterized protein</fullName>
    </submittedName>
</protein>
<sequence length="90" mass="9718">MPFRFSTNSCRLTLPPPPGLHSQMPPPIGANSQGRSGRHQVSNHVPDGQPHSYRTSQDTVKPSLIVRCRSPVTGGDKGELSSPPRQHSPS</sequence>